<keyword evidence="1" id="KW-0812">Transmembrane</keyword>
<dbReference type="RefSeq" id="WP_159668220.1">
    <property type="nucleotide sequence ID" value="NZ_WUUS01000008.1"/>
</dbReference>
<keyword evidence="1" id="KW-0472">Membrane</keyword>
<feature type="transmembrane region" description="Helical" evidence="1">
    <location>
        <begin position="41"/>
        <end position="59"/>
    </location>
</feature>
<dbReference type="AlphaFoldDB" id="A0A6B0T6Z3"/>
<sequence>MESLNSRVRLAWVVGALVPGAVILAIGVVAGRIGAPIPPTAAAGVAVVVVALGVAAAFVRYRVWRFEVRDDSLYLVRGVLTRVDTSVPYVRVQHVDTRRGPIERTLGLASVVVYTAGSRGADITIPGLTPARASDLRERLRELATESEFDAV</sequence>
<feature type="domain" description="YdbS-like PH" evidence="2">
    <location>
        <begin position="61"/>
        <end position="140"/>
    </location>
</feature>
<dbReference type="Pfam" id="PF03703">
    <property type="entry name" value="bPH_2"/>
    <property type="match status" value="1"/>
</dbReference>
<dbReference type="EMBL" id="WUUS01000008">
    <property type="protein sequence ID" value="MXR42269.1"/>
    <property type="molecule type" value="Genomic_DNA"/>
</dbReference>
<dbReference type="Proteomes" id="UP000437065">
    <property type="component" value="Unassembled WGS sequence"/>
</dbReference>
<gene>
    <name evidence="3" type="ORF">GRX01_13090</name>
</gene>
<name>A0A6B0T6Z3_9EURY</name>
<accession>A0A6B0T6Z3</accession>
<dbReference type="InterPro" id="IPR005182">
    <property type="entry name" value="YdbS-like_PH"/>
</dbReference>
<proteinExistence type="predicted"/>
<dbReference type="PANTHER" id="PTHR34473:SF3">
    <property type="entry name" value="TRANSMEMBRANE PROTEIN-RELATED"/>
    <property type="match status" value="1"/>
</dbReference>
<evidence type="ECO:0000256" key="1">
    <source>
        <dbReference type="SAM" id="Phobius"/>
    </source>
</evidence>
<feature type="transmembrane region" description="Helical" evidence="1">
    <location>
        <begin position="12"/>
        <end position="35"/>
    </location>
</feature>
<dbReference type="OrthoDB" id="301911at2157"/>
<dbReference type="PANTHER" id="PTHR34473">
    <property type="entry name" value="UPF0699 TRANSMEMBRANE PROTEIN YDBS"/>
    <property type="match status" value="1"/>
</dbReference>
<organism evidence="3 4">
    <name type="scientific">Halobaculum saliterrae</name>
    <dbReference type="NCBI Taxonomy" id="2073113"/>
    <lineage>
        <taxon>Archaea</taxon>
        <taxon>Methanobacteriati</taxon>
        <taxon>Methanobacteriota</taxon>
        <taxon>Stenosarchaea group</taxon>
        <taxon>Halobacteria</taxon>
        <taxon>Halobacteriales</taxon>
        <taxon>Haloferacaceae</taxon>
        <taxon>Halobaculum</taxon>
    </lineage>
</organism>
<protein>
    <submittedName>
        <fullName evidence="3">PH domain-containing protein</fullName>
    </submittedName>
</protein>
<evidence type="ECO:0000313" key="4">
    <source>
        <dbReference type="Proteomes" id="UP000437065"/>
    </source>
</evidence>
<reference evidence="3 4" key="1">
    <citation type="submission" date="2019-12" db="EMBL/GenBank/DDBJ databases">
        <title>Isolation and characterization of three novel carbon monoxide-oxidizing members of Halobacteria from salione crusts and soils.</title>
        <authorList>
            <person name="Myers M.R."/>
            <person name="King G.M."/>
        </authorList>
    </citation>
    <scope>NUCLEOTIDE SEQUENCE [LARGE SCALE GENOMIC DNA]</scope>
    <source>
        <strain evidence="3 4">WSA2</strain>
    </source>
</reference>
<keyword evidence="1" id="KW-1133">Transmembrane helix</keyword>
<keyword evidence="4" id="KW-1185">Reference proteome</keyword>
<evidence type="ECO:0000313" key="3">
    <source>
        <dbReference type="EMBL" id="MXR42269.1"/>
    </source>
</evidence>
<comment type="caution">
    <text evidence="3">The sequence shown here is derived from an EMBL/GenBank/DDBJ whole genome shotgun (WGS) entry which is preliminary data.</text>
</comment>
<evidence type="ECO:0000259" key="2">
    <source>
        <dbReference type="Pfam" id="PF03703"/>
    </source>
</evidence>